<comment type="caution">
    <text evidence="2">The sequence shown here is derived from an EMBL/GenBank/DDBJ whole genome shotgun (WGS) entry which is preliminary data.</text>
</comment>
<reference evidence="3" key="1">
    <citation type="submission" date="2015-07" db="EMBL/GenBank/DDBJ databases">
        <title>Fjat-10053 dsm26.</title>
        <authorList>
            <person name="Liu B."/>
            <person name="Wang J."/>
            <person name="Zhu Y."/>
            <person name="Liu G."/>
            <person name="Chen Q."/>
            <person name="Chen Z."/>
            <person name="Lan J."/>
            <person name="Che J."/>
            <person name="Ge C."/>
            <person name="Shi H."/>
            <person name="Pan Z."/>
            <person name="Liu X."/>
        </authorList>
    </citation>
    <scope>NUCLEOTIDE SEQUENCE [LARGE SCALE GENOMIC DNA]</scope>
    <source>
        <strain evidence="3">DSM 26</strain>
    </source>
</reference>
<evidence type="ECO:0008006" key="4">
    <source>
        <dbReference type="Google" id="ProtNLM"/>
    </source>
</evidence>
<keyword evidence="1" id="KW-0472">Membrane</keyword>
<gene>
    <name evidence="2" type="ORF">AFK71_00310</name>
</gene>
<dbReference type="Proteomes" id="UP000036780">
    <property type="component" value="Unassembled WGS sequence"/>
</dbReference>
<feature type="transmembrane region" description="Helical" evidence="1">
    <location>
        <begin position="110"/>
        <end position="132"/>
    </location>
</feature>
<keyword evidence="1" id="KW-1133">Transmembrane helix</keyword>
<evidence type="ECO:0000313" key="2">
    <source>
        <dbReference type="EMBL" id="KNE22637.1"/>
    </source>
</evidence>
<protein>
    <recommendedName>
        <fullName evidence="4">DUF1700 domain-containing protein</fullName>
    </recommendedName>
</protein>
<dbReference type="EMBL" id="LGTO01000001">
    <property type="protein sequence ID" value="KNE22637.1"/>
    <property type="molecule type" value="Genomic_DNA"/>
</dbReference>
<proteinExistence type="predicted"/>
<dbReference type="PATRIC" id="fig|1473.5.peg.114"/>
<organism evidence="2 3">
    <name type="scientific">Virgibacillus pantothenticus</name>
    <dbReference type="NCBI Taxonomy" id="1473"/>
    <lineage>
        <taxon>Bacteria</taxon>
        <taxon>Bacillati</taxon>
        <taxon>Bacillota</taxon>
        <taxon>Bacilli</taxon>
        <taxon>Bacillales</taxon>
        <taxon>Bacillaceae</taxon>
        <taxon>Virgibacillus</taxon>
    </lineage>
</organism>
<name>A0A0L0QVT4_VIRPA</name>
<feature type="transmembrane region" description="Helical" evidence="1">
    <location>
        <begin position="78"/>
        <end position="104"/>
    </location>
</feature>
<dbReference type="Pfam" id="PF22564">
    <property type="entry name" value="HAAS"/>
    <property type="match status" value="1"/>
</dbReference>
<keyword evidence="3" id="KW-1185">Reference proteome</keyword>
<dbReference type="AlphaFoldDB" id="A0A0L0QVT4"/>
<dbReference type="RefSeq" id="WP_076362121.1">
    <property type="nucleotide sequence ID" value="NZ_BOSN01000011.1"/>
</dbReference>
<feature type="transmembrane region" description="Helical" evidence="1">
    <location>
        <begin position="144"/>
        <end position="165"/>
    </location>
</feature>
<evidence type="ECO:0000313" key="3">
    <source>
        <dbReference type="Proteomes" id="UP000036780"/>
    </source>
</evidence>
<sequence>MNKHNFLKLLKNKLKYMSEKEKKHIVDEYSMRFVDGGNENKSEEEISRELGKPEKIAKELSTVYAINKVEEKKNIKSMFTALLSMIGLSVANCIITIVSLFILLLCMPFILAYIIGVPIMILSPVILIVIGFVNGFHTIGVDDVFQVVKGFILGSLLAILGYYIGKSVRESVVRLFIKHWKWNISIFKGEKLI</sequence>
<keyword evidence="1" id="KW-0812">Transmembrane</keyword>
<evidence type="ECO:0000256" key="1">
    <source>
        <dbReference type="SAM" id="Phobius"/>
    </source>
</evidence>
<accession>A0A0L0QVT4</accession>